<dbReference type="PANTHER" id="PTHR35740">
    <property type="entry name" value="OS12G0111700 PROTEIN"/>
    <property type="match status" value="1"/>
</dbReference>
<protein>
    <recommendedName>
        <fullName evidence="7">Sororin C-terminal region domain-containing protein</fullName>
    </recommendedName>
</protein>
<keyword evidence="4" id="KW-0131">Cell cycle</keyword>
<keyword evidence="3" id="KW-0539">Nucleus</keyword>
<reference evidence="8" key="2">
    <citation type="submission" date="2021-02" db="EMBL/GenBank/DDBJ databases">
        <authorList>
            <person name="Kimball J.A."/>
            <person name="Haas M.W."/>
            <person name="Macchietto M."/>
            <person name="Kono T."/>
            <person name="Duquette J."/>
            <person name="Shao M."/>
        </authorList>
    </citation>
    <scope>NUCLEOTIDE SEQUENCE</scope>
    <source>
        <tissue evidence="8">Fresh leaf tissue</tissue>
    </source>
</reference>
<feature type="region of interest" description="Disordered" evidence="6">
    <location>
        <begin position="1"/>
        <end position="96"/>
    </location>
</feature>
<dbReference type="GO" id="GO:0005634">
    <property type="term" value="C:nucleus"/>
    <property type="evidence" value="ECO:0007669"/>
    <property type="project" value="UniProtKB-SubCell"/>
</dbReference>
<dbReference type="OrthoDB" id="1903589at2759"/>
<proteinExistence type="inferred from homology"/>
<keyword evidence="9" id="KW-1185">Reference proteome</keyword>
<gene>
    <name evidence="8" type="ORF">GUJ93_ZPchr0009g2205</name>
</gene>
<dbReference type="Proteomes" id="UP000729402">
    <property type="component" value="Unassembled WGS sequence"/>
</dbReference>
<accession>A0A8J5RQ41</accession>
<evidence type="ECO:0000256" key="3">
    <source>
        <dbReference type="ARBA" id="ARBA00023242"/>
    </source>
</evidence>
<dbReference type="PANTHER" id="PTHR35740:SF1">
    <property type="entry name" value="OS12G0111700 PROTEIN"/>
    <property type="match status" value="1"/>
</dbReference>
<evidence type="ECO:0000256" key="4">
    <source>
        <dbReference type="ARBA" id="ARBA00023306"/>
    </source>
</evidence>
<organism evidence="8 9">
    <name type="scientific">Zizania palustris</name>
    <name type="common">Northern wild rice</name>
    <dbReference type="NCBI Taxonomy" id="103762"/>
    <lineage>
        <taxon>Eukaryota</taxon>
        <taxon>Viridiplantae</taxon>
        <taxon>Streptophyta</taxon>
        <taxon>Embryophyta</taxon>
        <taxon>Tracheophyta</taxon>
        <taxon>Spermatophyta</taxon>
        <taxon>Magnoliopsida</taxon>
        <taxon>Liliopsida</taxon>
        <taxon>Poales</taxon>
        <taxon>Poaceae</taxon>
        <taxon>BOP clade</taxon>
        <taxon>Oryzoideae</taxon>
        <taxon>Oryzeae</taxon>
        <taxon>Zizaniinae</taxon>
        <taxon>Zizania</taxon>
    </lineage>
</organism>
<evidence type="ECO:0000313" key="8">
    <source>
        <dbReference type="EMBL" id="KAG8050819.1"/>
    </source>
</evidence>
<keyword evidence="1" id="KW-0132">Cell division</keyword>
<evidence type="ECO:0000259" key="7">
    <source>
        <dbReference type="Pfam" id="PF25220"/>
    </source>
</evidence>
<feature type="domain" description="Sororin C-terminal region" evidence="7">
    <location>
        <begin position="181"/>
        <end position="204"/>
    </location>
</feature>
<dbReference type="EMBL" id="JAAALK010000289">
    <property type="protein sequence ID" value="KAG8050819.1"/>
    <property type="molecule type" value="Genomic_DNA"/>
</dbReference>
<evidence type="ECO:0000256" key="1">
    <source>
        <dbReference type="ARBA" id="ARBA00022618"/>
    </source>
</evidence>
<feature type="compositionally biased region" description="Low complexity" evidence="6">
    <location>
        <begin position="1"/>
        <end position="16"/>
    </location>
</feature>
<dbReference type="EMBL" id="JAAALK010000289">
    <property type="protein sequence ID" value="KAG8050820.1"/>
    <property type="molecule type" value="Genomic_DNA"/>
</dbReference>
<comment type="caution">
    <text evidence="8">The sequence shown here is derived from an EMBL/GenBank/DDBJ whole genome shotgun (WGS) entry which is preliminary data.</text>
</comment>
<evidence type="ECO:0000256" key="2">
    <source>
        <dbReference type="ARBA" id="ARBA00022776"/>
    </source>
</evidence>
<feature type="compositionally biased region" description="Low complexity" evidence="6">
    <location>
        <begin position="40"/>
        <end position="52"/>
    </location>
</feature>
<sequence length="212" mass="22826">METTPATVTPPAAAAAAERRCSPKVKRQRKAAALPLGDVTNLLPNTPTNITTKRPRPLPSDFSAAAPTCSASSSLTPVSKPSSAAASDERSLVKSPISTVYTRRNTTEKRTTTRRIRPTNNKAPFSDGTASCPPPARVAKTNRKTSVDQDARPISSSVPCRQAKKKKNTRAGFLSSGKAILPEDFVKKQKAYFEEIDAFELPEEEASETDLE</sequence>
<feature type="compositionally biased region" description="Low complexity" evidence="6">
    <location>
        <begin position="63"/>
        <end position="84"/>
    </location>
</feature>
<evidence type="ECO:0000256" key="5">
    <source>
        <dbReference type="ARBA" id="ARBA00093465"/>
    </source>
</evidence>
<evidence type="ECO:0000256" key="6">
    <source>
        <dbReference type="SAM" id="MobiDB-lite"/>
    </source>
</evidence>
<dbReference type="Pfam" id="PF25220">
    <property type="entry name" value="Sororin_C"/>
    <property type="match status" value="1"/>
</dbReference>
<reference evidence="8" key="1">
    <citation type="journal article" date="2021" name="bioRxiv">
        <title>Whole Genome Assembly and Annotation of Northern Wild Rice, Zizania palustris L., Supports a Whole Genome Duplication in the Zizania Genus.</title>
        <authorList>
            <person name="Haas M."/>
            <person name="Kono T."/>
            <person name="Macchietto M."/>
            <person name="Millas R."/>
            <person name="McGilp L."/>
            <person name="Shao M."/>
            <person name="Duquette J."/>
            <person name="Hirsch C.N."/>
            <person name="Kimball J."/>
        </authorList>
    </citation>
    <scope>NUCLEOTIDE SEQUENCE</scope>
    <source>
        <tissue evidence="8">Fresh leaf tissue</tissue>
    </source>
</reference>
<dbReference type="InterPro" id="IPR057337">
    <property type="entry name" value="Sororin_C"/>
</dbReference>
<name>A0A8J5RQ41_ZIZPA</name>
<comment type="similarity">
    <text evidence="5">Belongs to the sororin family.</text>
</comment>
<feature type="region of interest" description="Disordered" evidence="6">
    <location>
        <begin position="142"/>
        <end position="171"/>
    </location>
</feature>
<keyword evidence="2" id="KW-0498">Mitosis</keyword>
<dbReference type="GO" id="GO:0051301">
    <property type="term" value="P:cell division"/>
    <property type="evidence" value="ECO:0007669"/>
    <property type="project" value="UniProtKB-KW"/>
</dbReference>
<evidence type="ECO:0000313" key="9">
    <source>
        <dbReference type="Proteomes" id="UP000729402"/>
    </source>
</evidence>
<dbReference type="AlphaFoldDB" id="A0A8J5RQ41"/>